<organism evidence="4 5">
    <name type="scientific">Natrarchaeobius chitinivorans</name>
    <dbReference type="NCBI Taxonomy" id="1679083"/>
    <lineage>
        <taxon>Archaea</taxon>
        <taxon>Methanobacteriati</taxon>
        <taxon>Methanobacteriota</taxon>
        <taxon>Stenosarchaea group</taxon>
        <taxon>Halobacteria</taxon>
        <taxon>Halobacteriales</taxon>
        <taxon>Natrialbaceae</taxon>
        <taxon>Natrarchaeobius</taxon>
    </lineage>
</organism>
<keyword evidence="2" id="KW-0456">Lyase</keyword>
<dbReference type="SUPFAM" id="SSF52096">
    <property type="entry name" value="ClpP/crotonase"/>
    <property type="match status" value="1"/>
</dbReference>
<dbReference type="CDD" id="cd06558">
    <property type="entry name" value="crotonase-like"/>
    <property type="match status" value="1"/>
</dbReference>
<dbReference type="Pfam" id="PF00378">
    <property type="entry name" value="ECH_1"/>
    <property type="match status" value="1"/>
</dbReference>
<dbReference type="Proteomes" id="UP000281431">
    <property type="component" value="Unassembled WGS sequence"/>
</dbReference>
<dbReference type="InterPro" id="IPR001753">
    <property type="entry name" value="Enoyl-CoA_hydra/iso"/>
</dbReference>
<sequence length="256" mass="27348">MSAESDPVRLEIDGTIAVVTLHRPERKNALSKALVDDLLEVVHRVEETSARVVILRGAEGTFSAGGDLEQPPDEFVDEVSASIDAIEAIRSSSRPYVAAIEGAAVGGGLELALGCDLRIAGSDARLGLPETSVGIFPCAGGTRLLPRLIGSTRANELLLTGRLISGDRADDWGLVNRAVDDADVMDTAREFAETIASNSPRGIEATLRSTNDAFERSVIDGTRWDEELARTVAHHPDFEEGKTAFLDGRSPTFEDP</sequence>
<comment type="similarity">
    <text evidence="1 3">Belongs to the enoyl-CoA hydratase/isomerase family.</text>
</comment>
<reference evidence="4 5" key="1">
    <citation type="submission" date="2018-10" db="EMBL/GenBank/DDBJ databases">
        <title>Natrarchaeobius chitinivorans gen. nov., sp. nov., and Natrarchaeobius haloalkaliphilus sp. nov., alkaliphilic, chitin-utilizing haloarchaea from hypersaline alkaline lakes.</title>
        <authorList>
            <person name="Sorokin D.Y."/>
            <person name="Elcheninov A.G."/>
            <person name="Kostrikina N.A."/>
            <person name="Bale N.J."/>
            <person name="Sinninghe Damste J.S."/>
            <person name="Khijniak T.V."/>
            <person name="Kublanov I.V."/>
            <person name="Toshchakov S.V."/>
        </authorList>
    </citation>
    <scope>NUCLEOTIDE SEQUENCE [LARGE SCALE GENOMIC DNA]</scope>
    <source>
        <strain evidence="4 5">AArcht7</strain>
    </source>
</reference>
<dbReference type="OrthoDB" id="27846at2157"/>
<keyword evidence="4" id="KW-0413">Isomerase</keyword>
<evidence type="ECO:0000256" key="1">
    <source>
        <dbReference type="ARBA" id="ARBA00005254"/>
    </source>
</evidence>
<dbReference type="PANTHER" id="PTHR11941">
    <property type="entry name" value="ENOYL-COA HYDRATASE-RELATED"/>
    <property type="match status" value="1"/>
</dbReference>
<protein>
    <submittedName>
        <fullName evidence="4">Enoyl-CoA hydratase/isomerase family protein</fullName>
    </submittedName>
</protein>
<accession>A0A3N6MPA4</accession>
<dbReference type="FunFam" id="3.90.226.10:FF:000009">
    <property type="entry name" value="Carnitinyl-CoA dehydratase"/>
    <property type="match status" value="1"/>
</dbReference>
<evidence type="ECO:0000313" key="4">
    <source>
        <dbReference type="EMBL" id="RQG99390.1"/>
    </source>
</evidence>
<evidence type="ECO:0000313" key="5">
    <source>
        <dbReference type="Proteomes" id="UP000281431"/>
    </source>
</evidence>
<gene>
    <name evidence="4" type="ORF">EA472_14285</name>
</gene>
<dbReference type="InterPro" id="IPR029045">
    <property type="entry name" value="ClpP/crotonase-like_dom_sf"/>
</dbReference>
<keyword evidence="5" id="KW-1185">Reference proteome</keyword>
<dbReference type="PANTHER" id="PTHR11941:SF54">
    <property type="entry name" value="ENOYL-COA HYDRATASE, MITOCHONDRIAL"/>
    <property type="match status" value="1"/>
</dbReference>
<dbReference type="EMBL" id="REFZ01000009">
    <property type="protein sequence ID" value="RQG99390.1"/>
    <property type="molecule type" value="Genomic_DNA"/>
</dbReference>
<dbReference type="PROSITE" id="PS00166">
    <property type="entry name" value="ENOYL_COA_HYDRATASE"/>
    <property type="match status" value="1"/>
</dbReference>
<dbReference type="Gene3D" id="3.90.226.10">
    <property type="entry name" value="2-enoyl-CoA Hydratase, Chain A, domain 1"/>
    <property type="match status" value="1"/>
</dbReference>
<dbReference type="AlphaFoldDB" id="A0A3N6MPA4"/>
<dbReference type="GO" id="GO:0006635">
    <property type="term" value="P:fatty acid beta-oxidation"/>
    <property type="evidence" value="ECO:0007669"/>
    <property type="project" value="TreeGrafter"/>
</dbReference>
<evidence type="ECO:0000256" key="2">
    <source>
        <dbReference type="ARBA" id="ARBA00023239"/>
    </source>
</evidence>
<comment type="caution">
    <text evidence="4">The sequence shown here is derived from an EMBL/GenBank/DDBJ whole genome shotgun (WGS) entry which is preliminary data.</text>
</comment>
<dbReference type="GO" id="GO:0016829">
    <property type="term" value="F:lyase activity"/>
    <property type="evidence" value="ECO:0007669"/>
    <property type="project" value="UniProtKB-KW"/>
</dbReference>
<proteinExistence type="inferred from homology"/>
<dbReference type="InterPro" id="IPR018376">
    <property type="entry name" value="Enoyl-CoA_hyd/isom_CS"/>
</dbReference>
<dbReference type="GO" id="GO:0016853">
    <property type="term" value="F:isomerase activity"/>
    <property type="evidence" value="ECO:0007669"/>
    <property type="project" value="UniProtKB-KW"/>
</dbReference>
<evidence type="ECO:0000256" key="3">
    <source>
        <dbReference type="RuleBase" id="RU003707"/>
    </source>
</evidence>
<name>A0A3N6MPA4_NATCH</name>